<evidence type="ECO:0000256" key="1">
    <source>
        <dbReference type="SAM" id="MobiDB-lite"/>
    </source>
</evidence>
<reference evidence="3" key="1">
    <citation type="submission" date="2022-11" db="UniProtKB">
        <authorList>
            <consortium name="WormBaseParasite"/>
        </authorList>
    </citation>
    <scope>IDENTIFICATION</scope>
</reference>
<sequence length="88" mass="9892">MSKQSQESSEYEIAYRSTIQPRTAVRTQSRQSGAYSTGAVSGGGGLHFTSNSIQRVYTQDPGHASEQDARPLENWKMMHITDQLRNMR</sequence>
<keyword evidence="2" id="KW-1185">Reference proteome</keyword>
<evidence type="ECO:0000313" key="2">
    <source>
        <dbReference type="Proteomes" id="UP000887564"/>
    </source>
</evidence>
<protein>
    <submittedName>
        <fullName evidence="3">Uncharacterized protein</fullName>
    </submittedName>
</protein>
<accession>A0A914R8J8</accession>
<evidence type="ECO:0000313" key="3">
    <source>
        <dbReference type="WBParaSite" id="PEQ_0000279101-mRNA-1"/>
    </source>
</evidence>
<proteinExistence type="predicted"/>
<dbReference type="WBParaSite" id="PEQ_0000279101-mRNA-1">
    <property type="protein sequence ID" value="PEQ_0000279101-mRNA-1"/>
    <property type="gene ID" value="PEQ_0000279101"/>
</dbReference>
<organism evidence="2 3">
    <name type="scientific">Parascaris equorum</name>
    <name type="common">Equine roundworm</name>
    <dbReference type="NCBI Taxonomy" id="6256"/>
    <lineage>
        <taxon>Eukaryota</taxon>
        <taxon>Metazoa</taxon>
        <taxon>Ecdysozoa</taxon>
        <taxon>Nematoda</taxon>
        <taxon>Chromadorea</taxon>
        <taxon>Rhabditida</taxon>
        <taxon>Spirurina</taxon>
        <taxon>Ascaridomorpha</taxon>
        <taxon>Ascaridoidea</taxon>
        <taxon>Ascarididae</taxon>
        <taxon>Parascaris</taxon>
    </lineage>
</organism>
<feature type="compositionally biased region" description="Polar residues" evidence="1">
    <location>
        <begin position="17"/>
        <end position="39"/>
    </location>
</feature>
<name>A0A914R8J8_PAREQ</name>
<dbReference type="AlphaFoldDB" id="A0A914R8J8"/>
<feature type="region of interest" description="Disordered" evidence="1">
    <location>
        <begin position="1"/>
        <end position="47"/>
    </location>
</feature>
<dbReference type="Proteomes" id="UP000887564">
    <property type="component" value="Unplaced"/>
</dbReference>